<sequence>MYRNIFQQAADYAKFHAPNKMDLLIASAELLPEICKNIQAAPQLPVLYVTRLGYIPNATKTEIIRRGTANLFLLGGEESISEWVAYALSTFTKGKVYRIRAH</sequence>
<evidence type="ECO:0000313" key="1">
    <source>
        <dbReference type="EMBL" id="RCW42414.1"/>
    </source>
</evidence>
<keyword evidence="2" id="KW-1185">Reference proteome</keyword>
<proteinExistence type="predicted"/>
<reference evidence="1 2" key="1">
    <citation type="submission" date="2018-07" db="EMBL/GenBank/DDBJ databases">
        <title>Genomic Encyclopedia of Type Strains, Phase III (KMG-III): the genomes of soil and plant-associated and newly described type strains.</title>
        <authorList>
            <person name="Whitman W."/>
        </authorList>
    </citation>
    <scope>NUCLEOTIDE SEQUENCE [LARGE SCALE GENOMIC DNA]</scope>
    <source>
        <strain evidence="1 2">CECT 7506</strain>
    </source>
</reference>
<gene>
    <name evidence="1" type="ORF">DFP97_117138</name>
</gene>
<comment type="caution">
    <text evidence="1">The sequence shown here is derived from an EMBL/GenBank/DDBJ whole genome shotgun (WGS) entry which is preliminary data.</text>
</comment>
<accession>A0A368VLM9</accession>
<protein>
    <submittedName>
        <fullName evidence="1">Uncharacterized protein</fullName>
    </submittedName>
</protein>
<evidence type="ECO:0000313" key="2">
    <source>
        <dbReference type="Proteomes" id="UP000252415"/>
    </source>
</evidence>
<dbReference type="RefSeq" id="WP_114383018.1">
    <property type="nucleotide sequence ID" value="NZ_QPJD01000017.1"/>
</dbReference>
<dbReference type="EMBL" id="QPJD01000017">
    <property type="protein sequence ID" value="RCW42414.1"/>
    <property type="molecule type" value="Genomic_DNA"/>
</dbReference>
<dbReference type="Proteomes" id="UP000252415">
    <property type="component" value="Unassembled WGS sequence"/>
</dbReference>
<dbReference type="AlphaFoldDB" id="A0A368VLM9"/>
<dbReference type="OrthoDB" id="2613490at2"/>
<name>A0A368VLM9_9BACL</name>
<organism evidence="1 2">
    <name type="scientific">Paenibacillus prosopidis</name>
    <dbReference type="NCBI Taxonomy" id="630520"/>
    <lineage>
        <taxon>Bacteria</taxon>
        <taxon>Bacillati</taxon>
        <taxon>Bacillota</taxon>
        <taxon>Bacilli</taxon>
        <taxon>Bacillales</taxon>
        <taxon>Paenibacillaceae</taxon>
        <taxon>Paenibacillus</taxon>
    </lineage>
</organism>